<protein>
    <submittedName>
        <fullName evidence="1">Uncharacterized protein</fullName>
    </submittedName>
</protein>
<sequence length="53" mass="6344">MRRSTMCLQCSNNLNLFCQLLLLKCRTNVQNTKIKYLWICRCWSTCLHIFESA</sequence>
<reference evidence="1" key="2">
    <citation type="journal article" date="2015" name="Fish Shellfish Immunol.">
        <title>Early steps in the European eel (Anguilla anguilla)-Vibrio vulnificus interaction in the gills: Role of the RtxA13 toxin.</title>
        <authorList>
            <person name="Callol A."/>
            <person name="Pajuelo D."/>
            <person name="Ebbesson L."/>
            <person name="Teles M."/>
            <person name="MacKenzie S."/>
            <person name="Amaro C."/>
        </authorList>
    </citation>
    <scope>NUCLEOTIDE SEQUENCE</scope>
</reference>
<accession>A0A0E9U1E5</accession>
<evidence type="ECO:0000313" key="1">
    <source>
        <dbReference type="EMBL" id="JAH59562.1"/>
    </source>
</evidence>
<reference evidence="1" key="1">
    <citation type="submission" date="2014-11" db="EMBL/GenBank/DDBJ databases">
        <authorList>
            <person name="Amaro Gonzalez C."/>
        </authorList>
    </citation>
    <scope>NUCLEOTIDE SEQUENCE</scope>
</reference>
<organism evidence="1">
    <name type="scientific">Anguilla anguilla</name>
    <name type="common">European freshwater eel</name>
    <name type="synonym">Muraena anguilla</name>
    <dbReference type="NCBI Taxonomy" id="7936"/>
    <lineage>
        <taxon>Eukaryota</taxon>
        <taxon>Metazoa</taxon>
        <taxon>Chordata</taxon>
        <taxon>Craniata</taxon>
        <taxon>Vertebrata</taxon>
        <taxon>Euteleostomi</taxon>
        <taxon>Actinopterygii</taxon>
        <taxon>Neopterygii</taxon>
        <taxon>Teleostei</taxon>
        <taxon>Anguilliformes</taxon>
        <taxon>Anguillidae</taxon>
        <taxon>Anguilla</taxon>
    </lineage>
</organism>
<dbReference type="AlphaFoldDB" id="A0A0E9U1E5"/>
<name>A0A0E9U1E5_ANGAN</name>
<proteinExistence type="predicted"/>
<dbReference type="EMBL" id="GBXM01049015">
    <property type="protein sequence ID" value="JAH59562.1"/>
    <property type="molecule type" value="Transcribed_RNA"/>
</dbReference>